<gene>
    <name evidence="2" type="ORF">JVT61DRAFT_946</name>
</gene>
<dbReference type="SUPFAM" id="SSF56112">
    <property type="entry name" value="Protein kinase-like (PK-like)"/>
    <property type="match status" value="1"/>
</dbReference>
<dbReference type="AlphaFoldDB" id="A0A8I2YR22"/>
<evidence type="ECO:0000256" key="1">
    <source>
        <dbReference type="SAM" id="MobiDB-lite"/>
    </source>
</evidence>
<feature type="region of interest" description="Disordered" evidence="1">
    <location>
        <begin position="1"/>
        <end position="102"/>
    </location>
</feature>
<evidence type="ECO:0008006" key="4">
    <source>
        <dbReference type="Google" id="ProtNLM"/>
    </source>
</evidence>
<comment type="caution">
    <text evidence="2">The sequence shown here is derived from an EMBL/GenBank/DDBJ whole genome shotgun (WGS) entry which is preliminary data.</text>
</comment>
<name>A0A8I2YR22_9AGAM</name>
<dbReference type="Proteomes" id="UP000683000">
    <property type="component" value="Unassembled WGS sequence"/>
</dbReference>
<feature type="compositionally biased region" description="Acidic residues" evidence="1">
    <location>
        <begin position="13"/>
        <end position="28"/>
    </location>
</feature>
<evidence type="ECO:0000313" key="2">
    <source>
        <dbReference type="EMBL" id="KAG6376915.1"/>
    </source>
</evidence>
<dbReference type="InterPro" id="IPR011009">
    <property type="entry name" value="Kinase-like_dom_sf"/>
</dbReference>
<reference evidence="2" key="1">
    <citation type="submission" date="2021-03" db="EMBL/GenBank/DDBJ databases">
        <title>Evolutionary innovations through gain and loss of genes in the ectomycorrhizal Boletales.</title>
        <authorList>
            <person name="Wu G."/>
            <person name="Miyauchi S."/>
            <person name="Morin E."/>
            <person name="Yang Z.-L."/>
            <person name="Xu J."/>
            <person name="Martin F.M."/>
        </authorList>
    </citation>
    <scope>NUCLEOTIDE SEQUENCE</scope>
    <source>
        <strain evidence="2">BR01</strain>
    </source>
</reference>
<proteinExistence type="predicted"/>
<dbReference type="OrthoDB" id="3269050at2759"/>
<accession>A0A8I2YR22</accession>
<sequence length="272" mass="30945">MSIEKLTRILDGYPEDLSGEDESEESETDEPKDPSGMDGPEDSSGEDKYKDESEEEPKDPSGKDGPKDLSEEDGSKDLSGEDGPEDSSGEDEDEDEDEEDEEFRFLKEEHYYRLMMISHESEIRAYERLKDLQGSAIPRLILTGQFLPPDERAIQPPALLFEYIPSISLFDITAQALTPVIREQLLSIIESLPSHGVVHNDITLTNIHFTPPERPVRGFILDFGCSLVREEVDDEEEWVLLGTGDLRWAKRMLEDESIRQSRVPRSRFQLPT</sequence>
<feature type="compositionally biased region" description="Basic and acidic residues" evidence="1">
    <location>
        <begin position="58"/>
        <end position="79"/>
    </location>
</feature>
<dbReference type="Gene3D" id="1.10.510.10">
    <property type="entry name" value="Transferase(Phosphotransferase) domain 1"/>
    <property type="match status" value="1"/>
</dbReference>
<organism evidence="2 3">
    <name type="scientific">Boletus reticuloceps</name>
    <dbReference type="NCBI Taxonomy" id="495285"/>
    <lineage>
        <taxon>Eukaryota</taxon>
        <taxon>Fungi</taxon>
        <taxon>Dikarya</taxon>
        <taxon>Basidiomycota</taxon>
        <taxon>Agaricomycotina</taxon>
        <taxon>Agaricomycetes</taxon>
        <taxon>Agaricomycetidae</taxon>
        <taxon>Boletales</taxon>
        <taxon>Boletineae</taxon>
        <taxon>Boletaceae</taxon>
        <taxon>Boletoideae</taxon>
        <taxon>Boletus</taxon>
    </lineage>
</organism>
<keyword evidence="3" id="KW-1185">Reference proteome</keyword>
<evidence type="ECO:0000313" key="3">
    <source>
        <dbReference type="Proteomes" id="UP000683000"/>
    </source>
</evidence>
<protein>
    <recommendedName>
        <fullName evidence="4">Protein kinase domain-containing protein</fullName>
    </recommendedName>
</protein>
<dbReference type="EMBL" id="JAGFBS010000010">
    <property type="protein sequence ID" value="KAG6376915.1"/>
    <property type="molecule type" value="Genomic_DNA"/>
</dbReference>
<feature type="compositionally biased region" description="Acidic residues" evidence="1">
    <location>
        <begin position="80"/>
        <end position="102"/>
    </location>
</feature>